<evidence type="ECO:0000313" key="2">
    <source>
        <dbReference type="Proteomes" id="UP000233556"/>
    </source>
</evidence>
<protein>
    <submittedName>
        <fullName evidence="1">Uncharacterized protein</fullName>
    </submittedName>
</protein>
<keyword evidence="2" id="KW-1185">Reference proteome</keyword>
<evidence type="ECO:0000313" key="1">
    <source>
        <dbReference type="EMBL" id="PKU39011.1"/>
    </source>
</evidence>
<name>A0A2I0TZ09_LIMLA</name>
<sequence>MPFLWEGAQNWRFLEVGGTHQFPVQRDDHLLSPIHHTVLDTGQDAVGLLGQLGTLLAHVQQTVDQHPQVLLRQAAPATLPQACSAAGVVVTQVQDSALGLVEPHPIGLGRWIQPVQIPLQSLPTLQQVNTPT</sequence>
<dbReference type="Proteomes" id="UP000233556">
    <property type="component" value="Unassembled WGS sequence"/>
</dbReference>
<reference evidence="2" key="2">
    <citation type="submission" date="2017-12" db="EMBL/GenBank/DDBJ databases">
        <title>Genome sequence of the Bar-tailed Godwit (Limosa lapponica baueri).</title>
        <authorList>
            <person name="Lima N.C.B."/>
            <person name="Parody-Merino A.M."/>
            <person name="Battley P.F."/>
            <person name="Fidler A.E."/>
            <person name="Prosdocimi F."/>
        </authorList>
    </citation>
    <scope>NUCLEOTIDE SEQUENCE [LARGE SCALE GENOMIC DNA]</scope>
</reference>
<reference evidence="2" key="1">
    <citation type="submission" date="2017-11" db="EMBL/GenBank/DDBJ databases">
        <authorList>
            <person name="Lima N.C."/>
            <person name="Parody-Merino A.M."/>
            <person name="Battley P.F."/>
            <person name="Fidler A.E."/>
            <person name="Prosdocimi F."/>
        </authorList>
    </citation>
    <scope>NUCLEOTIDE SEQUENCE [LARGE SCALE GENOMIC DNA]</scope>
</reference>
<organism evidence="1 2">
    <name type="scientific">Limosa lapponica baueri</name>
    <dbReference type="NCBI Taxonomy" id="1758121"/>
    <lineage>
        <taxon>Eukaryota</taxon>
        <taxon>Metazoa</taxon>
        <taxon>Chordata</taxon>
        <taxon>Craniata</taxon>
        <taxon>Vertebrata</taxon>
        <taxon>Euteleostomi</taxon>
        <taxon>Archelosauria</taxon>
        <taxon>Archosauria</taxon>
        <taxon>Dinosauria</taxon>
        <taxon>Saurischia</taxon>
        <taxon>Theropoda</taxon>
        <taxon>Coelurosauria</taxon>
        <taxon>Aves</taxon>
        <taxon>Neognathae</taxon>
        <taxon>Neoaves</taxon>
        <taxon>Charadriiformes</taxon>
        <taxon>Scolopacidae</taxon>
        <taxon>Limosa</taxon>
    </lineage>
</organism>
<accession>A0A2I0TZ09</accession>
<gene>
    <name evidence="1" type="ORF">llap_10688</name>
</gene>
<dbReference type="EMBL" id="KZ506597">
    <property type="protein sequence ID" value="PKU39011.1"/>
    <property type="molecule type" value="Genomic_DNA"/>
</dbReference>
<dbReference type="OrthoDB" id="9220997at2759"/>
<proteinExistence type="predicted"/>
<dbReference type="AlphaFoldDB" id="A0A2I0TZ09"/>